<sequence>METTQRDDVAEVLAAVRALPLEARVEAWHAVGVELFEVASRPTIDWGEPSALAVDAVTVDEELAQLDAERRALEELTVTAAYVSRSADATMHAFAAAHARVVTRHDVLEVDQWESDPRQFVPGEFAADDLAARLGIRVGTAEAWAEAGDAVRASLPRMFVMAGAGEIRMTTCETVLRELEHLAPAERESVEGMLVSGRALLGGSAAVKRRVRRLLASLGLSAPADEDASEALVEVSFREHPDQPRLTQMTVVMDADQAWQVQAAIDARARQLAQEHERLHGGATRYRMNRARVDAFVDLLLGSVRFDPIVRLTVPVRCFEDGVTPGTTMPFAGQGSGMPVSFGAVVRSQGCAAPLGAGQNGDGVGVGASAGQRRAATAPRSTTRVADLHVPGVGVVSAACVERLASTVGAAFTVALVDEKRGVTRWTSRFTYRPSITTRRFVEQRDEHCRFPGCMRPGEFCDADHVVPYADGGATSAANLQLLCRHHHRAKTFGGWAVAMRTDGVCVWNSPTGAWYRTDPADPTAYEITSREGYALIA</sequence>
<proteinExistence type="predicted"/>
<keyword evidence="2" id="KW-0255">Endonuclease</keyword>
<dbReference type="InterPro" id="IPR002711">
    <property type="entry name" value="HNH"/>
</dbReference>
<dbReference type="Proteomes" id="UP000323565">
    <property type="component" value="Chromosome"/>
</dbReference>
<dbReference type="Gene3D" id="1.10.30.50">
    <property type="match status" value="1"/>
</dbReference>
<evidence type="ECO:0000259" key="1">
    <source>
        <dbReference type="SMART" id="SM00507"/>
    </source>
</evidence>
<accession>A0ABX5Z5S1</accession>
<feature type="domain" description="HNH nuclease" evidence="1">
    <location>
        <begin position="437"/>
        <end position="489"/>
    </location>
</feature>
<reference evidence="2 3" key="1">
    <citation type="submission" date="2019-08" db="EMBL/GenBank/DDBJ databases">
        <title>Dermacoccus abyssi strain HZAU 226, whole genome Nanopore sequencing project.</title>
        <authorList>
            <person name="Guo A."/>
            <person name="Zhang X."/>
            <person name="Ruan Y."/>
            <person name="Liu W."/>
            <person name="Chen Q."/>
            <person name="Gu L."/>
        </authorList>
    </citation>
    <scope>NUCLEOTIDE SEQUENCE [LARGE SCALE GENOMIC DNA]</scope>
    <source>
        <strain evidence="2 3">HZAU 226</strain>
    </source>
</reference>
<keyword evidence="2" id="KW-0378">Hydrolase</keyword>
<dbReference type="InterPro" id="IPR003615">
    <property type="entry name" value="HNH_nuc"/>
</dbReference>
<name>A0ABX5Z5S1_9MICO</name>
<dbReference type="GO" id="GO:0004519">
    <property type="term" value="F:endonuclease activity"/>
    <property type="evidence" value="ECO:0007669"/>
    <property type="project" value="UniProtKB-KW"/>
</dbReference>
<dbReference type="EMBL" id="CP043031">
    <property type="protein sequence ID" value="QEH92332.1"/>
    <property type="molecule type" value="Genomic_DNA"/>
</dbReference>
<keyword evidence="3" id="KW-1185">Reference proteome</keyword>
<gene>
    <name evidence="2" type="ORF">FV141_01345</name>
</gene>
<dbReference type="Pfam" id="PF01844">
    <property type="entry name" value="HNH"/>
    <property type="match status" value="1"/>
</dbReference>
<organism evidence="2 3">
    <name type="scientific">Dermacoccus abyssi</name>
    <dbReference type="NCBI Taxonomy" id="322596"/>
    <lineage>
        <taxon>Bacteria</taxon>
        <taxon>Bacillati</taxon>
        <taxon>Actinomycetota</taxon>
        <taxon>Actinomycetes</taxon>
        <taxon>Micrococcales</taxon>
        <taxon>Dermacoccaceae</taxon>
        <taxon>Dermacoccus</taxon>
    </lineage>
</organism>
<dbReference type="CDD" id="cd00085">
    <property type="entry name" value="HNHc"/>
    <property type="match status" value="1"/>
</dbReference>
<dbReference type="SMART" id="SM00507">
    <property type="entry name" value="HNHc"/>
    <property type="match status" value="1"/>
</dbReference>
<evidence type="ECO:0000313" key="3">
    <source>
        <dbReference type="Proteomes" id="UP000323565"/>
    </source>
</evidence>
<evidence type="ECO:0000313" key="2">
    <source>
        <dbReference type="EMBL" id="QEH92332.1"/>
    </source>
</evidence>
<protein>
    <submittedName>
        <fullName evidence="2">HNH endonuclease</fullName>
    </submittedName>
</protein>
<keyword evidence="2" id="KW-0540">Nuclease</keyword>